<dbReference type="FunFam" id="3.20.20.80:FF:000004">
    <property type="entry name" value="Beta-glucosidase 6-phospho-beta-glucosidase"/>
    <property type="match status" value="1"/>
</dbReference>
<dbReference type="RefSeq" id="WP_129049865.1">
    <property type="nucleotide sequence ID" value="NZ_SDHX01000002.1"/>
</dbReference>
<feature type="binding site" evidence="9">
    <location>
        <position position="121"/>
    </location>
    <ligand>
        <name>substrate</name>
    </ligand>
</feature>
<dbReference type="AlphaFoldDB" id="A0A4Q1C629"/>
<feature type="active site" description="Proton donor" evidence="8">
    <location>
        <position position="166"/>
    </location>
</feature>
<sequence>MTPLRFPAGFTWGVATAAPQIEGAAFTDGKSPSVWDTFSRQPGAVLNGDTLDVACDHYHRFDGDFALMRKLGIRHYRLSLAWPRILPDGDGAVNQKGVDFYHRLFDSMAKHGITPWVTMFHWDLPQALEDRGGWRVRGTAEAFARYADVIVKAYGDRVKNWITLNEIFCFTRLGYGTGSKAPGHRESERIVNQTYHHALLAHGHGMRAVREHGGRGARAGLTDNVIVTLPLDLRAENVAAARRAFVEENVRVLEPLFTGRYGAAYCRITGRDGAKTEKGDLPLISQKMDFLGLNIYTGFFVRAGKGGRPEKVPFPARFPASDCAWLYLLPQVLYWGPKHVTDLYGPLPLYITENGAGYNEEAPAAGGEVPDLHRREYVRNCLAQLRAAMREGVPAKGYFLWSFLDNYEWEDGYQRRFGIVHNDFETQRRTPKLSARWYAEVIRRNALI</sequence>
<dbReference type="PANTHER" id="PTHR10353">
    <property type="entry name" value="GLYCOSYL HYDROLASE"/>
    <property type="match status" value="1"/>
</dbReference>
<dbReference type="EC" id="3.2.1.21" evidence="2 11"/>
<name>A0A4Q1C629_9BACT</name>
<feature type="binding site" evidence="9">
    <location>
        <begin position="408"/>
        <end position="409"/>
    </location>
    <ligand>
        <name>substrate</name>
    </ligand>
</feature>
<dbReference type="InterPro" id="IPR018120">
    <property type="entry name" value="Glyco_hydro_1_AS"/>
</dbReference>
<feature type="binding site" evidence="9">
    <location>
        <position position="401"/>
    </location>
    <ligand>
        <name>substrate</name>
    </ligand>
</feature>
<gene>
    <name evidence="12" type="ORF">ESB00_19315</name>
</gene>
<dbReference type="Proteomes" id="UP000290218">
    <property type="component" value="Unassembled WGS sequence"/>
</dbReference>
<feature type="binding site" evidence="9">
    <location>
        <position position="20"/>
    </location>
    <ligand>
        <name>substrate</name>
    </ligand>
</feature>
<dbReference type="GO" id="GO:0005829">
    <property type="term" value="C:cytosol"/>
    <property type="evidence" value="ECO:0007669"/>
    <property type="project" value="TreeGrafter"/>
</dbReference>
<evidence type="ECO:0000256" key="1">
    <source>
        <dbReference type="ARBA" id="ARBA00010838"/>
    </source>
</evidence>
<keyword evidence="4" id="KW-0136">Cellulose degradation</keyword>
<evidence type="ECO:0000256" key="8">
    <source>
        <dbReference type="PIRSR" id="PIRSR617736-1"/>
    </source>
</evidence>
<proteinExistence type="inferred from homology"/>
<evidence type="ECO:0000256" key="7">
    <source>
        <dbReference type="ARBA" id="ARBA00023326"/>
    </source>
</evidence>
<evidence type="ECO:0000256" key="10">
    <source>
        <dbReference type="PROSITE-ProRule" id="PRU10055"/>
    </source>
</evidence>
<comment type="caution">
    <text evidence="12">The sequence shown here is derived from an EMBL/GenBank/DDBJ whole genome shotgun (WGS) entry which is preliminary data.</text>
</comment>
<dbReference type="NCBIfam" id="TIGR03356">
    <property type="entry name" value="BGL"/>
    <property type="match status" value="1"/>
</dbReference>
<comment type="catalytic activity">
    <reaction evidence="11">
        <text>Hydrolysis of terminal, non-reducing beta-D-glucosyl residues with release of beta-D-glucose.</text>
        <dbReference type="EC" id="3.2.1.21"/>
    </reaction>
</comment>
<evidence type="ECO:0000313" key="13">
    <source>
        <dbReference type="Proteomes" id="UP000290218"/>
    </source>
</evidence>
<keyword evidence="5" id="KW-0119">Carbohydrate metabolism</keyword>
<feature type="active site" description="Nucleophile" evidence="8 10">
    <location>
        <position position="353"/>
    </location>
</feature>
<feature type="binding site" evidence="9">
    <location>
        <position position="296"/>
    </location>
    <ligand>
        <name>substrate</name>
    </ligand>
</feature>
<protein>
    <recommendedName>
        <fullName evidence="2 11">Beta-glucosidase</fullName>
        <ecNumber evidence="2 11">3.2.1.21</ecNumber>
    </recommendedName>
</protein>
<dbReference type="InterPro" id="IPR017736">
    <property type="entry name" value="Glyco_hydro_1_beta-glucosidase"/>
</dbReference>
<dbReference type="EMBL" id="SDHX01000002">
    <property type="protein sequence ID" value="RXK53833.1"/>
    <property type="molecule type" value="Genomic_DNA"/>
</dbReference>
<dbReference type="PANTHER" id="PTHR10353:SF36">
    <property type="entry name" value="LP05116P"/>
    <property type="match status" value="1"/>
</dbReference>
<evidence type="ECO:0000256" key="2">
    <source>
        <dbReference type="ARBA" id="ARBA00012744"/>
    </source>
</evidence>
<keyword evidence="7" id="KW-0624">Polysaccharide degradation</keyword>
<evidence type="ECO:0000256" key="9">
    <source>
        <dbReference type="PIRSR" id="PIRSR617736-2"/>
    </source>
</evidence>
<keyword evidence="3 11" id="KW-0378">Hydrolase</keyword>
<evidence type="ECO:0000256" key="6">
    <source>
        <dbReference type="ARBA" id="ARBA00023295"/>
    </source>
</evidence>
<feature type="binding site" evidence="9">
    <location>
        <position position="165"/>
    </location>
    <ligand>
        <name>substrate</name>
    </ligand>
</feature>
<dbReference type="Pfam" id="PF00232">
    <property type="entry name" value="Glyco_hydro_1"/>
    <property type="match status" value="1"/>
</dbReference>
<evidence type="ECO:0000256" key="5">
    <source>
        <dbReference type="ARBA" id="ARBA00023277"/>
    </source>
</evidence>
<evidence type="ECO:0000256" key="3">
    <source>
        <dbReference type="ARBA" id="ARBA00022801"/>
    </source>
</evidence>
<dbReference type="GO" id="GO:0030245">
    <property type="term" value="P:cellulose catabolic process"/>
    <property type="evidence" value="ECO:0007669"/>
    <property type="project" value="UniProtKB-KW"/>
</dbReference>
<reference evidence="12 13" key="1">
    <citation type="submission" date="2019-01" db="EMBL/GenBank/DDBJ databases">
        <title>Lacunisphaera sp. strain TWA-58.</title>
        <authorList>
            <person name="Chen W.-M."/>
        </authorList>
    </citation>
    <scope>NUCLEOTIDE SEQUENCE [LARGE SCALE GENOMIC DNA]</scope>
    <source>
        <strain evidence="12 13">TWA-58</strain>
    </source>
</reference>
<accession>A0A4Q1C629</accession>
<organism evidence="12 13">
    <name type="scientific">Oleiharenicola lentus</name>
    <dbReference type="NCBI Taxonomy" id="2508720"/>
    <lineage>
        <taxon>Bacteria</taxon>
        <taxon>Pseudomonadati</taxon>
        <taxon>Verrucomicrobiota</taxon>
        <taxon>Opitutia</taxon>
        <taxon>Opitutales</taxon>
        <taxon>Opitutaceae</taxon>
        <taxon>Oleiharenicola</taxon>
    </lineage>
</organism>
<dbReference type="PROSITE" id="PS00572">
    <property type="entry name" value="GLYCOSYL_HYDROL_F1_1"/>
    <property type="match status" value="1"/>
</dbReference>
<comment type="similarity">
    <text evidence="1 11">Belongs to the glycosyl hydrolase 1 family.</text>
</comment>
<dbReference type="InterPro" id="IPR001360">
    <property type="entry name" value="Glyco_hydro_1"/>
</dbReference>
<dbReference type="OrthoDB" id="2339329at2"/>
<keyword evidence="6 11" id="KW-0326">Glycosidase</keyword>
<dbReference type="Gene3D" id="3.20.20.80">
    <property type="entry name" value="Glycosidases"/>
    <property type="match status" value="1"/>
</dbReference>
<dbReference type="PRINTS" id="PR00131">
    <property type="entry name" value="GLHYDRLASE1"/>
</dbReference>
<dbReference type="GO" id="GO:0008422">
    <property type="term" value="F:beta-glucosidase activity"/>
    <property type="evidence" value="ECO:0007669"/>
    <property type="project" value="UniProtKB-EC"/>
</dbReference>
<keyword evidence="13" id="KW-1185">Reference proteome</keyword>
<evidence type="ECO:0000256" key="4">
    <source>
        <dbReference type="ARBA" id="ARBA00023001"/>
    </source>
</evidence>
<evidence type="ECO:0000256" key="11">
    <source>
        <dbReference type="RuleBase" id="RU361175"/>
    </source>
</evidence>
<dbReference type="InterPro" id="IPR017853">
    <property type="entry name" value="GH"/>
</dbReference>
<dbReference type="SUPFAM" id="SSF51445">
    <property type="entry name" value="(Trans)glycosidases"/>
    <property type="match status" value="1"/>
</dbReference>
<evidence type="ECO:0000313" key="12">
    <source>
        <dbReference type="EMBL" id="RXK53833.1"/>
    </source>
</evidence>